<gene>
    <name evidence="9" type="ORF">NCTC949_00617</name>
    <name evidence="8" type="ORF">UL82_00370</name>
</gene>
<organism evidence="8 10">
    <name type="scientific">Corynebacterium kutscheri</name>
    <dbReference type="NCBI Taxonomy" id="35755"/>
    <lineage>
        <taxon>Bacteria</taxon>
        <taxon>Bacillati</taxon>
        <taxon>Actinomycetota</taxon>
        <taxon>Actinomycetes</taxon>
        <taxon>Mycobacteriales</taxon>
        <taxon>Corynebacteriaceae</taxon>
        <taxon>Corynebacterium</taxon>
    </lineage>
</organism>
<evidence type="ECO:0000256" key="4">
    <source>
        <dbReference type="ARBA" id="ARBA00022989"/>
    </source>
</evidence>
<feature type="transmembrane region" description="Helical" evidence="6">
    <location>
        <begin position="12"/>
        <end position="36"/>
    </location>
</feature>
<accession>A0A0F6QY08</accession>
<evidence type="ECO:0000259" key="7">
    <source>
        <dbReference type="Pfam" id="PF04138"/>
    </source>
</evidence>
<keyword evidence="5 6" id="KW-0472">Membrane</keyword>
<feature type="transmembrane region" description="Helical" evidence="6">
    <location>
        <begin position="42"/>
        <end position="59"/>
    </location>
</feature>
<dbReference type="PANTHER" id="PTHR38459:SF6">
    <property type="entry name" value="ARABINOGALACTAN BIOSYNTHESIS RECRUITING PROTEIN RV3789"/>
    <property type="match status" value="1"/>
</dbReference>
<feature type="transmembrane region" description="Helical" evidence="6">
    <location>
        <begin position="110"/>
        <end position="132"/>
    </location>
</feature>
<protein>
    <submittedName>
        <fullName evidence="8 9">Membrane protein</fullName>
    </submittedName>
</protein>
<reference evidence="8 10" key="1">
    <citation type="journal article" date="2015" name="Genome Announc.">
        <title>Complete Genome Sequence of Corynebacterium kutscheri DSM 20755, a Corynebacterial Type Strain with Remarkably Low G+C Content of Chromosomal DNA.</title>
        <authorList>
            <person name="Ruckert C."/>
            <person name="Albersmeier A."/>
            <person name="Winkler A."/>
            <person name="Tauch A."/>
        </authorList>
    </citation>
    <scope>NUCLEOTIDE SEQUENCE [LARGE SCALE GENOMIC DNA]</scope>
    <source>
        <strain evidence="8 10">DSM 20755</strain>
    </source>
</reference>
<comment type="similarity">
    <text evidence="2">Belongs to the GtrA family.</text>
</comment>
<keyword evidence="10" id="KW-1185">Reference proteome</keyword>
<reference evidence="9 11" key="2">
    <citation type="submission" date="2018-12" db="EMBL/GenBank/DDBJ databases">
        <authorList>
            <consortium name="Pathogen Informatics"/>
        </authorList>
    </citation>
    <scope>NUCLEOTIDE SEQUENCE [LARGE SCALE GENOMIC DNA]</scope>
    <source>
        <strain evidence="9 11">NCTC949</strain>
    </source>
</reference>
<keyword evidence="4 6" id="KW-1133">Transmembrane helix</keyword>
<evidence type="ECO:0000313" key="8">
    <source>
        <dbReference type="EMBL" id="AKE40317.1"/>
    </source>
</evidence>
<dbReference type="Proteomes" id="UP000033457">
    <property type="component" value="Chromosome"/>
</dbReference>
<dbReference type="EMBL" id="CP011312">
    <property type="protein sequence ID" value="AKE40317.1"/>
    <property type="molecule type" value="Genomic_DNA"/>
</dbReference>
<feature type="domain" description="GtrA/DPMS transmembrane" evidence="7">
    <location>
        <begin position="14"/>
        <end position="133"/>
    </location>
</feature>
<evidence type="ECO:0000313" key="9">
    <source>
        <dbReference type="EMBL" id="VEH05450.1"/>
    </source>
</evidence>
<dbReference type="RefSeq" id="WP_232009496.1">
    <property type="nucleotide sequence ID" value="NZ_CP011312.1"/>
</dbReference>
<dbReference type="STRING" id="35755.UL82_00370"/>
<feature type="transmembrane region" description="Helical" evidence="6">
    <location>
        <begin position="71"/>
        <end position="90"/>
    </location>
</feature>
<evidence type="ECO:0000256" key="2">
    <source>
        <dbReference type="ARBA" id="ARBA00009399"/>
    </source>
</evidence>
<dbReference type="AlphaFoldDB" id="A0A0F6QY08"/>
<dbReference type="GO" id="GO:0000271">
    <property type="term" value="P:polysaccharide biosynthetic process"/>
    <property type="evidence" value="ECO:0007669"/>
    <property type="project" value="InterPro"/>
</dbReference>
<proteinExistence type="inferred from homology"/>
<evidence type="ECO:0000256" key="5">
    <source>
        <dbReference type="ARBA" id="ARBA00023136"/>
    </source>
</evidence>
<evidence type="ECO:0000313" key="11">
    <source>
        <dbReference type="Proteomes" id="UP000271380"/>
    </source>
</evidence>
<dbReference type="PANTHER" id="PTHR38459">
    <property type="entry name" value="PROPHAGE BACTOPRENOL-LINKED GLUCOSE TRANSLOCASE HOMOLOG"/>
    <property type="match status" value="1"/>
</dbReference>
<dbReference type="InterPro" id="IPR051401">
    <property type="entry name" value="GtrA_CellWall_Glycosyl"/>
</dbReference>
<dbReference type="GO" id="GO:0005886">
    <property type="term" value="C:plasma membrane"/>
    <property type="evidence" value="ECO:0007669"/>
    <property type="project" value="TreeGrafter"/>
</dbReference>
<dbReference type="InterPro" id="IPR007267">
    <property type="entry name" value="GtrA_DPMS_TM"/>
</dbReference>
<dbReference type="Pfam" id="PF04138">
    <property type="entry name" value="GtrA_DPMS_TM"/>
    <property type="match status" value="1"/>
</dbReference>
<keyword evidence="3 6" id="KW-0812">Transmembrane</keyword>
<dbReference type="KEGG" id="cku:UL82_00370"/>
<sequence>MIEERASLKTQLSRFIGVGIISAIVDLGLTLILQSLGLHRQVAKGFGWVAGTATAYVLNSKWTFNTQTSTSSAIAVGLLYLSTFAVQNFLYWVTDSPLHALGLIGTPKDVVAFVIAQGVATITNFVVQRVFIFK</sequence>
<comment type="subcellular location">
    <subcellularLocation>
        <location evidence="1">Membrane</location>
        <topology evidence="1">Multi-pass membrane protein</topology>
    </subcellularLocation>
</comment>
<evidence type="ECO:0000256" key="3">
    <source>
        <dbReference type="ARBA" id="ARBA00022692"/>
    </source>
</evidence>
<dbReference type="Proteomes" id="UP000271380">
    <property type="component" value="Chromosome"/>
</dbReference>
<name>A0A0F6QY08_9CORY</name>
<dbReference type="EMBL" id="LR134377">
    <property type="protein sequence ID" value="VEH05450.1"/>
    <property type="molecule type" value="Genomic_DNA"/>
</dbReference>
<evidence type="ECO:0000256" key="6">
    <source>
        <dbReference type="SAM" id="Phobius"/>
    </source>
</evidence>
<evidence type="ECO:0000313" key="10">
    <source>
        <dbReference type="Proteomes" id="UP000033457"/>
    </source>
</evidence>
<evidence type="ECO:0000256" key="1">
    <source>
        <dbReference type="ARBA" id="ARBA00004141"/>
    </source>
</evidence>
<dbReference type="HOGENOM" id="CLU_083873_3_1_11"/>